<evidence type="ECO:0000256" key="4">
    <source>
        <dbReference type="ARBA" id="ARBA00023136"/>
    </source>
</evidence>
<gene>
    <name evidence="7" type="ORF">FQV27_14000</name>
</gene>
<dbReference type="AlphaFoldDB" id="A0A5C6S032"/>
<sequence>MTQTAGRMLPRLMVILLIVSTVFNDLRPLLPLGELAKDGFSYLFPVAFLLFLRRPGQIALPTGFTIIFLAFIATIVISVAINYGEVSTAHFKGRSGMSRVITQGMSVALGAMVVMVFYNLSRYDQLRDISRGAEIALLTMAAVGVLEVTSWYGIPGLSQFYGGLSLLVHAEVNDFYPIRMRMTAFEASWAAVMMSFIFPFAMTRATGKKLFIYAGIVVVSMFLAQSRTAMLVIGLQFMILMLAFMRRRKDLLLHCVTACFVLALAVFATPGVRENVVLKVSNMIEYGSSEGLIDPSGGDENMSNVTRLAAVRAGMAMFHDRPVFGIGFGQYGFNYPNYIKMDDMRSWEVRSYVTEADIELGWPPVYSLHVRLLAEVGLLGYLFWMLAIVPTLLRSLFMADGATYLGRMHLAVAMTLIGWMLLGVSIDSFRFFGGWIALGVGLALPRPPRSSGHHRITSPSGEAS</sequence>
<comment type="subcellular location">
    <subcellularLocation>
        <location evidence="1">Membrane</location>
        <topology evidence="1">Multi-pass membrane protein</topology>
    </subcellularLocation>
</comment>
<keyword evidence="4 5" id="KW-0472">Membrane</keyword>
<reference evidence="7 8" key="1">
    <citation type="submission" date="2019-08" db="EMBL/GenBank/DDBJ databases">
        <authorList>
            <person name="Ye J."/>
        </authorList>
    </citation>
    <scope>NUCLEOTIDE SEQUENCE [LARGE SCALE GENOMIC DNA]</scope>
    <source>
        <strain evidence="7 8">TK008</strain>
    </source>
</reference>
<dbReference type="Proteomes" id="UP000321562">
    <property type="component" value="Unassembled WGS sequence"/>
</dbReference>
<feature type="domain" description="O-antigen ligase-related" evidence="6">
    <location>
        <begin position="215"/>
        <end position="347"/>
    </location>
</feature>
<protein>
    <submittedName>
        <fullName evidence="7">O-antigen ligase family protein</fullName>
    </submittedName>
</protein>
<dbReference type="InterPro" id="IPR007016">
    <property type="entry name" value="O-antigen_ligase-rel_domated"/>
</dbReference>
<accession>A0A5C6S032</accession>
<dbReference type="EMBL" id="VOPL01000006">
    <property type="protein sequence ID" value="TXB67713.1"/>
    <property type="molecule type" value="Genomic_DNA"/>
</dbReference>
<feature type="transmembrane region" description="Helical" evidence="5">
    <location>
        <begin position="188"/>
        <end position="205"/>
    </location>
</feature>
<feature type="transmembrane region" description="Helical" evidence="5">
    <location>
        <begin position="101"/>
        <end position="120"/>
    </location>
</feature>
<organism evidence="7 8">
    <name type="scientific">Paracoccus aurantiacus</name>
    <dbReference type="NCBI Taxonomy" id="2599412"/>
    <lineage>
        <taxon>Bacteria</taxon>
        <taxon>Pseudomonadati</taxon>
        <taxon>Pseudomonadota</taxon>
        <taxon>Alphaproteobacteria</taxon>
        <taxon>Rhodobacterales</taxon>
        <taxon>Paracoccaceae</taxon>
        <taxon>Paracoccus</taxon>
    </lineage>
</organism>
<dbReference type="GO" id="GO:0016020">
    <property type="term" value="C:membrane"/>
    <property type="evidence" value="ECO:0007669"/>
    <property type="project" value="UniProtKB-SubCell"/>
</dbReference>
<evidence type="ECO:0000256" key="3">
    <source>
        <dbReference type="ARBA" id="ARBA00022989"/>
    </source>
</evidence>
<feature type="transmembrane region" description="Helical" evidence="5">
    <location>
        <begin position="211"/>
        <end position="244"/>
    </location>
</feature>
<dbReference type="InterPro" id="IPR051533">
    <property type="entry name" value="WaaL-like"/>
</dbReference>
<evidence type="ECO:0000256" key="2">
    <source>
        <dbReference type="ARBA" id="ARBA00022692"/>
    </source>
</evidence>
<dbReference type="PANTHER" id="PTHR37422:SF23">
    <property type="entry name" value="TEICHURONIC ACID BIOSYNTHESIS PROTEIN TUAE"/>
    <property type="match status" value="1"/>
</dbReference>
<feature type="transmembrane region" description="Helical" evidence="5">
    <location>
        <begin position="59"/>
        <end position="81"/>
    </location>
</feature>
<evidence type="ECO:0000313" key="8">
    <source>
        <dbReference type="Proteomes" id="UP000321562"/>
    </source>
</evidence>
<evidence type="ECO:0000256" key="5">
    <source>
        <dbReference type="SAM" id="Phobius"/>
    </source>
</evidence>
<feature type="transmembrane region" description="Helical" evidence="5">
    <location>
        <begin position="404"/>
        <end position="422"/>
    </location>
</feature>
<proteinExistence type="predicted"/>
<feature type="transmembrane region" description="Helical" evidence="5">
    <location>
        <begin position="251"/>
        <end position="272"/>
    </location>
</feature>
<dbReference type="GO" id="GO:0016874">
    <property type="term" value="F:ligase activity"/>
    <property type="evidence" value="ECO:0007669"/>
    <property type="project" value="UniProtKB-KW"/>
</dbReference>
<keyword evidence="2 5" id="KW-0812">Transmembrane</keyword>
<keyword evidence="3 5" id="KW-1133">Transmembrane helix</keyword>
<feature type="transmembrane region" description="Helical" evidence="5">
    <location>
        <begin position="372"/>
        <end position="392"/>
    </location>
</feature>
<dbReference type="PANTHER" id="PTHR37422">
    <property type="entry name" value="TEICHURONIC ACID BIOSYNTHESIS PROTEIN TUAE"/>
    <property type="match status" value="1"/>
</dbReference>
<dbReference type="RefSeq" id="WP_147099647.1">
    <property type="nucleotide sequence ID" value="NZ_JBHUFH010000001.1"/>
</dbReference>
<name>A0A5C6S032_9RHOB</name>
<evidence type="ECO:0000313" key="7">
    <source>
        <dbReference type="EMBL" id="TXB67713.1"/>
    </source>
</evidence>
<dbReference type="OrthoDB" id="8010939at2"/>
<keyword evidence="7" id="KW-0436">Ligase</keyword>
<keyword evidence="8" id="KW-1185">Reference proteome</keyword>
<evidence type="ECO:0000256" key="1">
    <source>
        <dbReference type="ARBA" id="ARBA00004141"/>
    </source>
</evidence>
<evidence type="ECO:0000259" key="6">
    <source>
        <dbReference type="Pfam" id="PF04932"/>
    </source>
</evidence>
<dbReference type="Pfam" id="PF04932">
    <property type="entry name" value="Wzy_C"/>
    <property type="match status" value="1"/>
</dbReference>
<comment type="caution">
    <text evidence="7">The sequence shown here is derived from an EMBL/GenBank/DDBJ whole genome shotgun (WGS) entry which is preliminary data.</text>
</comment>